<evidence type="ECO:0000313" key="12">
    <source>
        <dbReference type="Proteomes" id="UP000243793"/>
    </source>
</evidence>
<dbReference type="Proteomes" id="UP000243793">
    <property type="component" value="Chromosome"/>
</dbReference>
<dbReference type="InterPro" id="IPR023546">
    <property type="entry name" value="MGMT"/>
</dbReference>
<evidence type="ECO:0000256" key="3">
    <source>
        <dbReference type="ARBA" id="ARBA00022490"/>
    </source>
</evidence>
<dbReference type="GO" id="GO:0005737">
    <property type="term" value="C:cytoplasm"/>
    <property type="evidence" value="ECO:0007669"/>
    <property type="project" value="UniProtKB-SubCell"/>
</dbReference>
<dbReference type="PROSITE" id="PS00374">
    <property type="entry name" value="MGMT"/>
    <property type="match status" value="1"/>
</dbReference>
<dbReference type="EMBL" id="CP021376">
    <property type="protein sequence ID" value="ART80780.1"/>
    <property type="molecule type" value="Genomic_DNA"/>
</dbReference>
<comment type="similarity">
    <text evidence="2 9">Belongs to the MGMT family.</text>
</comment>
<dbReference type="InterPro" id="IPR014048">
    <property type="entry name" value="MethylDNA_cys_MeTrfase_DNA-bd"/>
</dbReference>
<dbReference type="AlphaFoldDB" id="A0A1Y0CZM8"/>
<keyword evidence="12" id="KW-1185">Reference proteome</keyword>
<keyword evidence="5 9" id="KW-0808">Transferase</keyword>
<comment type="catalytic activity">
    <reaction evidence="1 9">
        <text>a 4-O-methyl-thymidine in DNA + L-cysteinyl-[protein] = a thymidine in DNA + S-methyl-L-cysteinyl-[protein]</text>
        <dbReference type="Rhea" id="RHEA:53428"/>
        <dbReference type="Rhea" id="RHEA-COMP:10131"/>
        <dbReference type="Rhea" id="RHEA-COMP:10132"/>
        <dbReference type="Rhea" id="RHEA-COMP:13555"/>
        <dbReference type="Rhea" id="RHEA-COMP:13556"/>
        <dbReference type="ChEBI" id="CHEBI:29950"/>
        <dbReference type="ChEBI" id="CHEBI:82612"/>
        <dbReference type="ChEBI" id="CHEBI:137386"/>
        <dbReference type="ChEBI" id="CHEBI:137387"/>
        <dbReference type="EC" id="2.1.1.63"/>
    </reaction>
</comment>
<reference evidence="12" key="1">
    <citation type="submission" date="2017-05" db="EMBL/GenBank/DDBJ databases">
        <authorList>
            <person name="Sung H."/>
        </authorList>
    </citation>
    <scope>NUCLEOTIDE SEQUENCE [LARGE SCALE GENOMIC DNA]</scope>
    <source>
        <strain evidence="12">AMac2203</strain>
    </source>
</reference>
<dbReference type="RefSeq" id="WP_086964717.1">
    <property type="nucleotide sequence ID" value="NZ_CP021376.1"/>
</dbReference>
<keyword evidence="6 9" id="KW-0227">DNA damage</keyword>
<evidence type="ECO:0000259" key="10">
    <source>
        <dbReference type="Pfam" id="PF01035"/>
    </source>
</evidence>
<dbReference type="SUPFAM" id="SSF53155">
    <property type="entry name" value="Methylated DNA-protein cysteine methyltransferase domain"/>
    <property type="match status" value="1"/>
</dbReference>
<dbReference type="Gene3D" id="3.30.160.70">
    <property type="entry name" value="Methylated DNA-protein cysteine methyltransferase domain"/>
    <property type="match status" value="1"/>
</dbReference>
<evidence type="ECO:0000256" key="8">
    <source>
        <dbReference type="ARBA" id="ARBA00049348"/>
    </source>
</evidence>
<accession>A0A1Y0CZM8</accession>
<comment type="catalytic activity">
    <reaction evidence="8 9">
        <text>a 6-O-methyl-2'-deoxyguanosine in DNA + L-cysteinyl-[protein] = S-methyl-L-cysteinyl-[protein] + a 2'-deoxyguanosine in DNA</text>
        <dbReference type="Rhea" id="RHEA:24000"/>
        <dbReference type="Rhea" id="RHEA-COMP:10131"/>
        <dbReference type="Rhea" id="RHEA-COMP:10132"/>
        <dbReference type="Rhea" id="RHEA-COMP:11367"/>
        <dbReference type="Rhea" id="RHEA-COMP:11368"/>
        <dbReference type="ChEBI" id="CHEBI:29950"/>
        <dbReference type="ChEBI" id="CHEBI:82612"/>
        <dbReference type="ChEBI" id="CHEBI:85445"/>
        <dbReference type="ChEBI" id="CHEBI:85448"/>
        <dbReference type="EC" id="2.1.1.63"/>
    </reaction>
</comment>
<keyword evidence="4 9" id="KW-0489">Methyltransferase</keyword>
<evidence type="ECO:0000256" key="6">
    <source>
        <dbReference type="ARBA" id="ARBA00022763"/>
    </source>
</evidence>
<keyword evidence="3 9" id="KW-0963">Cytoplasm</keyword>
<evidence type="ECO:0000313" key="11">
    <source>
        <dbReference type="EMBL" id="ART80780.1"/>
    </source>
</evidence>
<dbReference type="NCBIfam" id="TIGR00589">
    <property type="entry name" value="ogt"/>
    <property type="match status" value="1"/>
</dbReference>
<comment type="subcellular location">
    <subcellularLocation>
        <location evidence="9">Cytoplasm</location>
    </subcellularLocation>
</comment>
<organism evidence="11 12">
    <name type="scientific">Oceanisphaera avium</name>
    <dbReference type="NCBI Taxonomy" id="1903694"/>
    <lineage>
        <taxon>Bacteria</taxon>
        <taxon>Pseudomonadati</taxon>
        <taxon>Pseudomonadota</taxon>
        <taxon>Gammaproteobacteria</taxon>
        <taxon>Aeromonadales</taxon>
        <taxon>Aeromonadaceae</taxon>
        <taxon>Oceanisphaera</taxon>
    </lineage>
</organism>
<name>A0A1Y0CZM8_9GAMM</name>
<dbReference type="InterPro" id="IPR036217">
    <property type="entry name" value="MethylDNA_cys_MeTrfase_DNAb"/>
</dbReference>
<dbReference type="EC" id="2.1.1.63" evidence="9"/>
<dbReference type="GO" id="GO:0003908">
    <property type="term" value="F:methylated-DNA-[protein]-cysteine S-methyltransferase activity"/>
    <property type="evidence" value="ECO:0007669"/>
    <property type="project" value="UniProtKB-UniRule"/>
</dbReference>
<evidence type="ECO:0000256" key="2">
    <source>
        <dbReference type="ARBA" id="ARBA00008711"/>
    </source>
</evidence>
<dbReference type="InterPro" id="IPR036631">
    <property type="entry name" value="MGMT_N_sf"/>
</dbReference>
<evidence type="ECO:0000256" key="9">
    <source>
        <dbReference type="HAMAP-Rule" id="MF_00772"/>
    </source>
</evidence>
<dbReference type="KEGG" id="ocm:CBP12_11960"/>
<protein>
    <recommendedName>
        <fullName evidence="9">Methylated-DNA--protein-cysteine methyltransferase</fullName>
        <ecNumber evidence="9">2.1.1.63</ecNumber>
    </recommendedName>
    <alternativeName>
        <fullName evidence="9">6-O-methylguanine-DNA methyltransferase</fullName>
        <shortName evidence="9">MGMT</shortName>
    </alternativeName>
    <alternativeName>
        <fullName evidence="9">O-6-methylguanine-DNA-alkyltransferase</fullName>
    </alternativeName>
</protein>
<evidence type="ECO:0000256" key="4">
    <source>
        <dbReference type="ARBA" id="ARBA00022603"/>
    </source>
</evidence>
<feature type="domain" description="Methylated-DNA-[protein]-cysteine S-methyltransferase DNA binding" evidence="10">
    <location>
        <begin position="85"/>
        <end position="164"/>
    </location>
</feature>
<dbReference type="Pfam" id="PF01035">
    <property type="entry name" value="DNA_binding_1"/>
    <property type="match status" value="1"/>
</dbReference>
<evidence type="ECO:0000256" key="1">
    <source>
        <dbReference type="ARBA" id="ARBA00001286"/>
    </source>
</evidence>
<sequence length="166" mass="18411">MSTFFLASAGEPTQCSQPCPLGWFTLSTHLSTDQQEVITQLRFSDHGTPRAPSTPLHLAACQQLDQYFKGQRRQFSLSLAPSGTAFQHQVWQALLTLEYGQHCSYKFIAEHINNPNAVRAVGLANSRNPIALIIPCHRVIGANGKLVGYAGGIERKAWLLEHEQKK</sequence>
<evidence type="ECO:0000256" key="7">
    <source>
        <dbReference type="ARBA" id="ARBA00023204"/>
    </source>
</evidence>
<gene>
    <name evidence="11" type="ORF">CBP12_11960</name>
</gene>
<comment type="function">
    <text evidence="9">Involved in the cellular defense against the biological effects of O6-methylguanine (O6-MeG) and O4-methylthymine (O4-MeT) in DNA. Repairs the methylated nucleobase in DNA by stoichiometrically transferring the methyl group to a cysteine residue in the enzyme. This is a suicide reaction: the enzyme is irreversibly inactivated.</text>
</comment>
<dbReference type="FunFam" id="1.10.10.10:FF:000214">
    <property type="entry name" value="Methylated-DNA--protein-cysteine methyltransferase"/>
    <property type="match status" value="1"/>
</dbReference>
<comment type="miscellaneous">
    <text evidence="9">This enzyme catalyzes only one turnover and therefore is not strictly catalytic. According to one definition, an enzyme is a biocatalyst that acts repeatedly and over many reaction cycles.</text>
</comment>
<proteinExistence type="inferred from homology"/>
<dbReference type="InterPro" id="IPR001497">
    <property type="entry name" value="MethylDNA_cys_MeTrfase_AS"/>
</dbReference>
<keyword evidence="7 9" id="KW-0234">DNA repair</keyword>
<feature type="active site" description="Nucleophile; methyl group acceptor" evidence="9">
    <location>
        <position position="136"/>
    </location>
</feature>
<dbReference type="CDD" id="cd06445">
    <property type="entry name" value="ATase"/>
    <property type="match status" value="1"/>
</dbReference>
<dbReference type="GO" id="GO:0006307">
    <property type="term" value="P:DNA alkylation repair"/>
    <property type="evidence" value="ECO:0007669"/>
    <property type="project" value="UniProtKB-UniRule"/>
</dbReference>
<dbReference type="HAMAP" id="MF_00772">
    <property type="entry name" value="OGT"/>
    <property type="match status" value="1"/>
</dbReference>
<dbReference type="Gene3D" id="1.10.10.10">
    <property type="entry name" value="Winged helix-like DNA-binding domain superfamily/Winged helix DNA-binding domain"/>
    <property type="match status" value="1"/>
</dbReference>
<dbReference type="GO" id="GO:0032259">
    <property type="term" value="P:methylation"/>
    <property type="evidence" value="ECO:0007669"/>
    <property type="project" value="UniProtKB-KW"/>
</dbReference>
<dbReference type="InterPro" id="IPR036388">
    <property type="entry name" value="WH-like_DNA-bd_sf"/>
</dbReference>
<dbReference type="OrthoDB" id="9811249at2"/>
<dbReference type="SUPFAM" id="SSF46767">
    <property type="entry name" value="Methylated DNA-protein cysteine methyltransferase, C-terminal domain"/>
    <property type="match status" value="1"/>
</dbReference>
<dbReference type="PANTHER" id="PTHR10815">
    <property type="entry name" value="METHYLATED-DNA--PROTEIN-CYSTEINE METHYLTRANSFERASE"/>
    <property type="match status" value="1"/>
</dbReference>
<dbReference type="PANTHER" id="PTHR10815:SF5">
    <property type="entry name" value="METHYLATED-DNA--PROTEIN-CYSTEINE METHYLTRANSFERASE"/>
    <property type="match status" value="1"/>
</dbReference>
<evidence type="ECO:0000256" key="5">
    <source>
        <dbReference type="ARBA" id="ARBA00022679"/>
    </source>
</evidence>